<dbReference type="Gene3D" id="3.30.240.20">
    <property type="entry name" value="bsu07140 like domains"/>
    <property type="match status" value="1"/>
</dbReference>
<dbReference type="PANTHER" id="PTHR34582:SF6">
    <property type="entry name" value="UPF0702 TRANSMEMBRANE PROTEIN YCAP"/>
    <property type="match status" value="1"/>
</dbReference>
<dbReference type="InterPro" id="IPR007353">
    <property type="entry name" value="DUF421"/>
</dbReference>
<accession>A0ABS4YNC6</accession>
<evidence type="ECO:0000256" key="1">
    <source>
        <dbReference type="ARBA" id="ARBA00004651"/>
    </source>
</evidence>
<protein>
    <submittedName>
        <fullName evidence="9">Uncharacterized membrane protein YcaP (DUF421 family)</fullName>
    </submittedName>
</protein>
<evidence type="ECO:0000256" key="6">
    <source>
        <dbReference type="ARBA" id="ARBA00023136"/>
    </source>
</evidence>
<name>A0ABS4YNC6_9MICO</name>
<comment type="subcellular location">
    <subcellularLocation>
        <location evidence="1">Cell membrane</location>
        <topology evidence="1">Multi-pass membrane protein</topology>
    </subcellularLocation>
</comment>
<evidence type="ECO:0000256" key="7">
    <source>
        <dbReference type="SAM" id="Phobius"/>
    </source>
</evidence>
<keyword evidence="5 7" id="KW-1133">Transmembrane helix</keyword>
<dbReference type="EMBL" id="JAGIOC010000001">
    <property type="protein sequence ID" value="MBP2410297.1"/>
    <property type="molecule type" value="Genomic_DNA"/>
</dbReference>
<feature type="transmembrane region" description="Helical" evidence="7">
    <location>
        <begin position="12"/>
        <end position="37"/>
    </location>
</feature>
<keyword evidence="3" id="KW-1003">Cell membrane</keyword>
<dbReference type="PANTHER" id="PTHR34582">
    <property type="entry name" value="UPF0702 TRANSMEMBRANE PROTEIN YCAP"/>
    <property type="match status" value="1"/>
</dbReference>
<keyword evidence="6 7" id="KW-0472">Membrane</keyword>
<organism evidence="9 10">
    <name type="scientific">Brachybacterium fresconis</name>
    <dbReference type="NCBI Taxonomy" id="173363"/>
    <lineage>
        <taxon>Bacteria</taxon>
        <taxon>Bacillati</taxon>
        <taxon>Actinomycetota</taxon>
        <taxon>Actinomycetes</taxon>
        <taxon>Micrococcales</taxon>
        <taxon>Dermabacteraceae</taxon>
        <taxon>Brachybacterium</taxon>
    </lineage>
</organism>
<evidence type="ECO:0000256" key="3">
    <source>
        <dbReference type="ARBA" id="ARBA00022475"/>
    </source>
</evidence>
<sequence>MIDWDIVWRDYIGISWSGALGVVASTIVLYLFFALLMHLSGPRLMANPTVGSFAVLAVIGGVTARATLGEAPTMLGALIVLNTLMVMEYLLGTMRKLPHPLPRRRPTVLMIGGRPVSSGLHRVHLSQRNLWDLLRSHGVLDLDDAELVILETRGDLTVVRHGSTIDRSLIAEVEGREAIPEHLLSG</sequence>
<dbReference type="InterPro" id="IPR023090">
    <property type="entry name" value="UPF0702_alpha/beta_dom_sf"/>
</dbReference>
<evidence type="ECO:0000256" key="4">
    <source>
        <dbReference type="ARBA" id="ARBA00022692"/>
    </source>
</evidence>
<feature type="transmembrane region" description="Helical" evidence="7">
    <location>
        <begin position="49"/>
        <end position="68"/>
    </location>
</feature>
<gene>
    <name evidence="9" type="ORF">JOF44_003200</name>
</gene>
<proteinExistence type="inferred from homology"/>
<dbReference type="Proteomes" id="UP000698222">
    <property type="component" value="Unassembled WGS sequence"/>
</dbReference>
<evidence type="ECO:0000259" key="8">
    <source>
        <dbReference type="Pfam" id="PF04239"/>
    </source>
</evidence>
<feature type="domain" description="YetF C-terminal" evidence="8">
    <location>
        <begin position="105"/>
        <end position="167"/>
    </location>
</feature>
<dbReference type="Pfam" id="PF04239">
    <property type="entry name" value="DUF421"/>
    <property type="match status" value="1"/>
</dbReference>
<keyword evidence="4 7" id="KW-0812">Transmembrane</keyword>
<evidence type="ECO:0000256" key="5">
    <source>
        <dbReference type="ARBA" id="ARBA00022989"/>
    </source>
</evidence>
<comment type="caution">
    <text evidence="9">The sequence shown here is derived from an EMBL/GenBank/DDBJ whole genome shotgun (WGS) entry which is preliminary data.</text>
</comment>
<keyword evidence="10" id="KW-1185">Reference proteome</keyword>
<evidence type="ECO:0000313" key="10">
    <source>
        <dbReference type="Proteomes" id="UP000698222"/>
    </source>
</evidence>
<evidence type="ECO:0000313" key="9">
    <source>
        <dbReference type="EMBL" id="MBP2410297.1"/>
    </source>
</evidence>
<reference evidence="9 10" key="1">
    <citation type="submission" date="2021-03" db="EMBL/GenBank/DDBJ databases">
        <title>Sequencing the genomes of 1000 actinobacteria strains.</title>
        <authorList>
            <person name="Klenk H.-P."/>
        </authorList>
    </citation>
    <scope>NUCLEOTIDE SEQUENCE [LARGE SCALE GENOMIC DNA]</scope>
    <source>
        <strain evidence="9 10">DSM 14564</strain>
    </source>
</reference>
<feature type="transmembrane region" description="Helical" evidence="7">
    <location>
        <begin position="74"/>
        <end position="94"/>
    </location>
</feature>
<comment type="similarity">
    <text evidence="2">Belongs to the UPF0702 family.</text>
</comment>
<evidence type="ECO:0000256" key="2">
    <source>
        <dbReference type="ARBA" id="ARBA00006448"/>
    </source>
</evidence>
<dbReference type="RefSeq" id="WP_209893709.1">
    <property type="nucleotide sequence ID" value="NZ_BAAAJV010000016.1"/>
</dbReference>